<evidence type="ECO:0000256" key="14">
    <source>
        <dbReference type="ARBA" id="ARBA00048988"/>
    </source>
</evidence>
<keyword evidence="10" id="KW-0413">Isomerase</keyword>
<evidence type="ECO:0000313" key="20">
    <source>
        <dbReference type="Proteomes" id="UP000284395"/>
    </source>
</evidence>
<dbReference type="InterPro" id="IPR014016">
    <property type="entry name" value="UvrD-like_ATP-bd"/>
</dbReference>
<feature type="binding site" evidence="15">
    <location>
        <begin position="26"/>
        <end position="33"/>
    </location>
    <ligand>
        <name>ATP</name>
        <dbReference type="ChEBI" id="CHEBI:30616"/>
    </ligand>
</feature>
<dbReference type="Gene3D" id="1.10.486.10">
    <property type="entry name" value="PCRA, domain 4"/>
    <property type="match status" value="1"/>
</dbReference>
<dbReference type="InterPro" id="IPR014017">
    <property type="entry name" value="DNA_helicase_UvrD-like_C"/>
</dbReference>
<evidence type="ECO:0000259" key="18">
    <source>
        <dbReference type="PROSITE" id="PS51217"/>
    </source>
</evidence>
<dbReference type="PANTHER" id="PTHR11070">
    <property type="entry name" value="UVRD / RECB / PCRA DNA HELICASE FAMILY MEMBER"/>
    <property type="match status" value="1"/>
</dbReference>
<dbReference type="Proteomes" id="UP000284395">
    <property type="component" value="Unassembled WGS sequence"/>
</dbReference>
<dbReference type="Pfam" id="PF00580">
    <property type="entry name" value="UvrD-helicase"/>
    <property type="match status" value="1"/>
</dbReference>
<dbReference type="EC" id="5.6.2.4" evidence="12"/>
<dbReference type="RefSeq" id="WP_120325282.1">
    <property type="nucleotide sequence ID" value="NZ_RAPF01000006.1"/>
</dbReference>
<dbReference type="GO" id="GO:0043138">
    <property type="term" value="F:3'-5' DNA helicase activity"/>
    <property type="evidence" value="ECO:0007669"/>
    <property type="project" value="UniProtKB-EC"/>
</dbReference>
<dbReference type="GO" id="GO:0000725">
    <property type="term" value="P:recombinational repair"/>
    <property type="evidence" value="ECO:0007669"/>
    <property type="project" value="TreeGrafter"/>
</dbReference>
<name>A0A420EF95_9SPHN</name>
<dbReference type="GO" id="GO:0004527">
    <property type="term" value="F:exonuclease activity"/>
    <property type="evidence" value="ECO:0007669"/>
    <property type="project" value="UniProtKB-KW"/>
</dbReference>
<organism evidence="19 20">
    <name type="scientific">Altericroceibacterium spongiae</name>
    <dbReference type="NCBI Taxonomy" id="2320269"/>
    <lineage>
        <taxon>Bacteria</taxon>
        <taxon>Pseudomonadati</taxon>
        <taxon>Pseudomonadota</taxon>
        <taxon>Alphaproteobacteria</taxon>
        <taxon>Sphingomonadales</taxon>
        <taxon>Erythrobacteraceae</taxon>
        <taxon>Altericroceibacterium</taxon>
    </lineage>
</organism>
<feature type="compositionally biased region" description="Pro residues" evidence="16">
    <location>
        <begin position="956"/>
        <end position="965"/>
    </location>
</feature>
<accession>A0A420EF95</accession>
<keyword evidence="5 15" id="KW-0347">Helicase</keyword>
<evidence type="ECO:0000256" key="12">
    <source>
        <dbReference type="ARBA" id="ARBA00034808"/>
    </source>
</evidence>
<dbReference type="GO" id="GO:0033202">
    <property type="term" value="C:DNA helicase complex"/>
    <property type="evidence" value="ECO:0007669"/>
    <property type="project" value="TreeGrafter"/>
</dbReference>
<dbReference type="PROSITE" id="PS51217">
    <property type="entry name" value="UVRD_HELICASE_CTER"/>
    <property type="match status" value="1"/>
</dbReference>
<evidence type="ECO:0000313" key="19">
    <source>
        <dbReference type="EMBL" id="RKF19343.1"/>
    </source>
</evidence>
<keyword evidence="20" id="KW-1185">Reference proteome</keyword>
<dbReference type="PANTHER" id="PTHR11070:SF2">
    <property type="entry name" value="ATP-DEPENDENT DNA HELICASE SRS2"/>
    <property type="match status" value="1"/>
</dbReference>
<dbReference type="InterPro" id="IPR014151">
    <property type="entry name" value="DNA_helicase_AddA"/>
</dbReference>
<comment type="catalytic activity">
    <reaction evidence="11">
        <text>Couples ATP hydrolysis with the unwinding of duplex DNA by translocating in the 3'-5' direction.</text>
        <dbReference type="EC" id="5.6.2.4"/>
    </reaction>
</comment>
<feature type="region of interest" description="Disordered" evidence="16">
    <location>
        <begin position="919"/>
        <end position="983"/>
    </location>
</feature>
<evidence type="ECO:0000256" key="7">
    <source>
        <dbReference type="ARBA" id="ARBA00022840"/>
    </source>
</evidence>
<dbReference type="OrthoDB" id="9810135at2"/>
<dbReference type="PROSITE" id="PS51198">
    <property type="entry name" value="UVRD_HELICASE_ATP_BIND"/>
    <property type="match status" value="1"/>
</dbReference>
<evidence type="ECO:0000256" key="10">
    <source>
        <dbReference type="ARBA" id="ARBA00023235"/>
    </source>
</evidence>
<evidence type="ECO:0000256" key="11">
    <source>
        <dbReference type="ARBA" id="ARBA00034617"/>
    </source>
</evidence>
<evidence type="ECO:0000256" key="16">
    <source>
        <dbReference type="SAM" id="MobiDB-lite"/>
    </source>
</evidence>
<keyword evidence="6" id="KW-0269">Exonuclease</keyword>
<dbReference type="GO" id="GO:0005829">
    <property type="term" value="C:cytosol"/>
    <property type="evidence" value="ECO:0007669"/>
    <property type="project" value="TreeGrafter"/>
</dbReference>
<keyword evidence="4 15" id="KW-0378">Hydrolase</keyword>
<dbReference type="NCBIfam" id="TIGR02784">
    <property type="entry name" value="addA_alphas"/>
    <property type="match status" value="1"/>
</dbReference>
<evidence type="ECO:0000259" key="17">
    <source>
        <dbReference type="PROSITE" id="PS51198"/>
    </source>
</evidence>
<feature type="domain" description="UvrD-like helicase C-terminal" evidence="18">
    <location>
        <begin position="526"/>
        <end position="798"/>
    </location>
</feature>
<dbReference type="Pfam" id="PF13361">
    <property type="entry name" value="UvrD_C"/>
    <property type="match status" value="1"/>
</dbReference>
<dbReference type="Gene3D" id="3.40.50.300">
    <property type="entry name" value="P-loop containing nucleotide triphosphate hydrolases"/>
    <property type="match status" value="4"/>
</dbReference>
<evidence type="ECO:0000256" key="3">
    <source>
        <dbReference type="ARBA" id="ARBA00022763"/>
    </source>
</evidence>
<keyword evidence="7 15" id="KW-0067">ATP-binding</keyword>
<evidence type="ECO:0000256" key="2">
    <source>
        <dbReference type="ARBA" id="ARBA00022741"/>
    </source>
</evidence>
<dbReference type="GO" id="GO:0005524">
    <property type="term" value="F:ATP binding"/>
    <property type="evidence" value="ECO:0007669"/>
    <property type="project" value="UniProtKB-UniRule"/>
</dbReference>
<comment type="caution">
    <text evidence="19">The sequence shown here is derived from an EMBL/GenBank/DDBJ whole genome shotgun (WGS) entry which is preliminary data.</text>
</comment>
<feature type="compositionally biased region" description="Low complexity" evidence="16">
    <location>
        <begin position="966"/>
        <end position="983"/>
    </location>
</feature>
<keyword evidence="2 15" id="KW-0547">Nucleotide-binding</keyword>
<evidence type="ECO:0000256" key="15">
    <source>
        <dbReference type="PROSITE-ProRule" id="PRU00560"/>
    </source>
</evidence>
<dbReference type="InterPro" id="IPR038726">
    <property type="entry name" value="PDDEXK_AddAB-type"/>
</dbReference>
<evidence type="ECO:0000256" key="6">
    <source>
        <dbReference type="ARBA" id="ARBA00022839"/>
    </source>
</evidence>
<dbReference type="InterPro" id="IPR027417">
    <property type="entry name" value="P-loop_NTPase"/>
</dbReference>
<proteinExistence type="predicted"/>
<keyword evidence="3" id="KW-0227">DNA damage</keyword>
<protein>
    <recommendedName>
        <fullName evidence="12">DNA 3'-5' helicase</fullName>
        <ecNumber evidence="12">5.6.2.4</ecNumber>
    </recommendedName>
    <alternativeName>
        <fullName evidence="13">DNA 3'-5' helicase II</fullName>
    </alternativeName>
</protein>
<evidence type="ECO:0000256" key="8">
    <source>
        <dbReference type="ARBA" id="ARBA00023125"/>
    </source>
</evidence>
<dbReference type="Gene3D" id="3.90.320.10">
    <property type="match status" value="1"/>
</dbReference>
<evidence type="ECO:0000256" key="4">
    <source>
        <dbReference type="ARBA" id="ARBA00022801"/>
    </source>
</evidence>
<keyword evidence="8" id="KW-0238">DNA-binding</keyword>
<dbReference type="Pfam" id="PF12705">
    <property type="entry name" value="PDDEXK_1"/>
    <property type="match status" value="1"/>
</dbReference>
<feature type="domain" description="UvrD-like helicase ATP-binding" evidence="17">
    <location>
        <begin position="5"/>
        <end position="499"/>
    </location>
</feature>
<evidence type="ECO:0000256" key="13">
    <source>
        <dbReference type="ARBA" id="ARBA00034923"/>
    </source>
</evidence>
<sequence length="1161" mass="126617">MSGAVYPLHGAQKLAVNPADSVWLSASAGTGKTQVLSARVLRLLMQSDVTPAQILCLTFTKAGAAEMAVRINEVLARWVRLPETELATELGYIGAPSGPEARAHARTLFASVLDCPGGGLRIDTIHAFSQWLLSAFPEEAELTPGTQAMEDRDRELLAREVLSEMLLDAERQGDNTTLSQLAMLSLRLGPDAVQGWLMRCAQAREAWFGPGAWAPPLMPRVKRLLGLEEEADEAMLAALCADEDFAIASLRDCARANAEWGTKTGLASADAIAGWLAASPQARVERLDDLEKALFTQKGEPRSLKSLLKIEPAYEGLAGQVKQSLDTVRQVQLLLSLAEWLAPALTVGRQFALAWDEAKKREGLIDFDDQIRRAAQLLSRSDLSDWIRYKLDRRFDHILIDEAQDTNEAQWDIVRALTGDFFTGLGQHADKLRTIFVVGDYKQAIFGFQGTSPDNFEAARARFQKEISESARNARRLNRAGEGLRDLQELGLDRSFRTAQPVLDFVDAAIERITPERFGLTGGADRHVGEDRPGLVALWPPVSAHSEEGTSGDEGEEGWLSKPDRMMADRIAAQVARWMEEGFPLVKGGARRAGPGDVMVLVRKRRDLAGLIVARLHARGVPVAGVDRLRLGAPLAVQDLMAAIRFAAQPLDDLNLAALLVSPLVGWTQQELLDHGWRESGRRLWDHLRASTDPHVRATLAKLTDLLRLADFEPPQGLLSWILTGPWRGRQALVRRLGHEANDPIDELLNAAHAYSSAHAVSLQGFIRWFDAGDGELKREAGAGEGLVRVMTVHGSKGLQAPIVILADAAGNPNDARGSALQLEERLGEGDWFDRRTLPLPSIRKDDRAGPVAEAAESMSAAELEEHWRLLYVAMTRAEEALFIGGALGLRETEPHKDSWYAQLAPLFPSEAVSDPVWGERHEWGAPGDLPDARRQPPAAATQTVDLPGWAVQPIGPEPRPPRPLAPSSAGEDQAADPPLPADQAGLAARRGILIHKLLERLPELSAEERAEAGRIWLARQAGDVPEDARQDMLDAALRVLAEPQWAELFSPAALAEIRLAATVEGQVIAGIADRLLVEEDRVLIADFKTARRPPRSLDGVPQATLRQMGAYAAALQAIYPGRRIEAAVLYTQTPQLIAIPGDILARHKPGLSGAQESLGL</sequence>
<evidence type="ECO:0000256" key="9">
    <source>
        <dbReference type="ARBA" id="ARBA00023204"/>
    </source>
</evidence>
<dbReference type="SUPFAM" id="SSF52540">
    <property type="entry name" value="P-loop containing nucleoside triphosphate hydrolases"/>
    <property type="match status" value="1"/>
</dbReference>
<dbReference type="InterPro" id="IPR011604">
    <property type="entry name" value="PDDEXK-like_dom_sf"/>
</dbReference>
<dbReference type="InterPro" id="IPR011335">
    <property type="entry name" value="Restrct_endonuc-II-like"/>
</dbReference>
<dbReference type="SUPFAM" id="SSF52980">
    <property type="entry name" value="Restriction endonuclease-like"/>
    <property type="match status" value="1"/>
</dbReference>
<evidence type="ECO:0000256" key="5">
    <source>
        <dbReference type="ARBA" id="ARBA00022806"/>
    </source>
</evidence>
<gene>
    <name evidence="19" type="primary">addA</name>
    <name evidence="19" type="ORF">D6851_12900</name>
</gene>
<dbReference type="EMBL" id="RAPF01000006">
    <property type="protein sequence ID" value="RKF19343.1"/>
    <property type="molecule type" value="Genomic_DNA"/>
</dbReference>
<keyword evidence="9" id="KW-0234">DNA repair</keyword>
<evidence type="ECO:0000256" key="1">
    <source>
        <dbReference type="ARBA" id="ARBA00022722"/>
    </source>
</evidence>
<keyword evidence="1" id="KW-0540">Nuclease</keyword>
<comment type="catalytic activity">
    <reaction evidence="14">
        <text>ATP + H2O = ADP + phosphate + H(+)</text>
        <dbReference type="Rhea" id="RHEA:13065"/>
        <dbReference type="ChEBI" id="CHEBI:15377"/>
        <dbReference type="ChEBI" id="CHEBI:15378"/>
        <dbReference type="ChEBI" id="CHEBI:30616"/>
        <dbReference type="ChEBI" id="CHEBI:43474"/>
        <dbReference type="ChEBI" id="CHEBI:456216"/>
        <dbReference type="EC" id="5.6.2.4"/>
    </reaction>
</comment>
<dbReference type="GO" id="GO:0003677">
    <property type="term" value="F:DNA binding"/>
    <property type="evidence" value="ECO:0007669"/>
    <property type="project" value="UniProtKB-KW"/>
</dbReference>
<dbReference type="AlphaFoldDB" id="A0A420EF95"/>
<reference evidence="19 20" key="1">
    <citation type="submission" date="2018-09" db="EMBL/GenBank/DDBJ databases">
        <title>Altererythrobacter spongiae sp. nov., isolated from a marine sponge.</title>
        <authorList>
            <person name="Zhuang L."/>
            <person name="Luo L."/>
        </authorList>
    </citation>
    <scope>NUCLEOTIDE SEQUENCE [LARGE SCALE GENOMIC DNA]</scope>
    <source>
        <strain evidence="19 20">HN-Y73</strain>
    </source>
</reference>
<dbReference type="InterPro" id="IPR000212">
    <property type="entry name" value="DNA_helicase_UvrD/REP"/>
</dbReference>